<keyword evidence="3" id="KW-1185">Reference proteome</keyword>
<evidence type="ECO:0000313" key="2">
    <source>
        <dbReference type="EMBL" id="ODQ75204.1"/>
    </source>
</evidence>
<evidence type="ECO:0000256" key="1">
    <source>
        <dbReference type="SAM" id="Phobius"/>
    </source>
</evidence>
<sequence length="629" mass="71203">MPACESLCVSSSASLSPSSSLYPVISNTSLASSDPLIPYPPSPSIPPSLTIFKDFRQSSELKVNVAFSVPLPKGFRPNALYVRGHILTLIFSRMPHVIVFLVIPALIFRLKFMILTHNSLNLSAFVAFIFVYLPCKLVVFVYRALINRHEVVNHYAENAILDKVGYATHHASGITVRNALIIITGTIYTIFVYTYGLNSPYPRHAAETQFVRERLNSSTNDAYFIAANFYNNDDILPSWIAEIVKLIDVLGSDNVYVSLAENDSQDNTASSLLQFSQYLHHKGVQYSLNVTSGLRPLPIHDPWVDTQTRISYMTTVRNIALAPLEEVSSTPLGDRMKYVIFLNDVIHRHTDVLKLLDAMKYRVGTESAPVVMACGIDMQTATLYDQWADRDKCGNGVNGMYPFFSAPDDRQAVRKGRLVDVGTCWNGIVVMSAGPFLSPPRTYDLLKDDAHDEDTLSTPAHPTTKLLWPLRFPSPPKCAISECTLLPLALLNSYLLTSGGAVRPRIVMDTSVVVAYEYKWWWYYAYFLRTPIVSVWVDAVERPILRLWETFGFGSFYQWKELDDGCVVDSWIHCPSTAKEVSNRIKLFMPDMDSKTVSEKQQRKDKKVKDIEQRKMEDLRMEERRMLQM</sequence>
<dbReference type="Pfam" id="PF11735">
    <property type="entry name" value="CAP59_mtransfer"/>
    <property type="match status" value="1"/>
</dbReference>
<dbReference type="PANTHER" id="PTHR34144:SF7">
    <property type="entry name" value="EXPORT PROTEIN (CAP59), PUTATIVE (AFU_ORTHOLOGUE AFUA_7G05020)-RELATED"/>
    <property type="match status" value="1"/>
</dbReference>
<evidence type="ECO:0008006" key="4">
    <source>
        <dbReference type="Google" id="ProtNLM"/>
    </source>
</evidence>
<dbReference type="Proteomes" id="UP000094385">
    <property type="component" value="Unassembled WGS sequence"/>
</dbReference>
<reference evidence="2 3" key="1">
    <citation type="journal article" date="2016" name="Proc. Natl. Acad. Sci. U.S.A.">
        <title>Comparative genomics of biotechnologically important yeasts.</title>
        <authorList>
            <person name="Riley R."/>
            <person name="Haridas S."/>
            <person name="Wolfe K.H."/>
            <person name="Lopes M.R."/>
            <person name="Hittinger C.T."/>
            <person name="Goeker M."/>
            <person name="Salamov A.A."/>
            <person name="Wisecaver J.H."/>
            <person name="Long T.M."/>
            <person name="Calvey C.H."/>
            <person name="Aerts A.L."/>
            <person name="Barry K.W."/>
            <person name="Choi C."/>
            <person name="Clum A."/>
            <person name="Coughlan A.Y."/>
            <person name="Deshpande S."/>
            <person name="Douglass A.P."/>
            <person name="Hanson S.J."/>
            <person name="Klenk H.-P."/>
            <person name="LaButti K.M."/>
            <person name="Lapidus A."/>
            <person name="Lindquist E.A."/>
            <person name="Lipzen A.M."/>
            <person name="Meier-Kolthoff J.P."/>
            <person name="Ohm R.A."/>
            <person name="Otillar R.P."/>
            <person name="Pangilinan J.L."/>
            <person name="Peng Y."/>
            <person name="Rokas A."/>
            <person name="Rosa C.A."/>
            <person name="Scheuner C."/>
            <person name="Sibirny A.A."/>
            <person name="Slot J.C."/>
            <person name="Stielow J.B."/>
            <person name="Sun H."/>
            <person name="Kurtzman C.P."/>
            <person name="Blackwell M."/>
            <person name="Grigoriev I.V."/>
            <person name="Jeffries T.W."/>
        </authorList>
    </citation>
    <scope>NUCLEOTIDE SEQUENCE [LARGE SCALE GENOMIC DNA]</scope>
    <source>
        <strain evidence="2 3">NRRL Y-11557</strain>
    </source>
</reference>
<dbReference type="STRING" id="675824.A0A1E3QCM2"/>
<protein>
    <recommendedName>
        <fullName evidence="4">Glycosyltransferase family 69 protein</fullName>
    </recommendedName>
</protein>
<organism evidence="2 3">
    <name type="scientific">Lipomyces starkeyi NRRL Y-11557</name>
    <dbReference type="NCBI Taxonomy" id="675824"/>
    <lineage>
        <taxon>Eukaryota</taxon>
        <taxon>Fungi</taxon>
        <taxon>Dikarya</taxon>
        <taxon>Ascomycota</taxon>
        <taxon>Saccharomycotina</taxon>
        <taxon>Lipomycetes</taxon>
        <taxon>Lipomycetales</taxon>
        <taxon>Lipomycetaceae</taxon>
        <taxon>Lipomyces</taxon>
    </lineage>
</organism>
<dbReference type="InterPro" id="IPR021047">
    <property type="entry name" value="Mannosyltransferase_CMT1"/>
</dbReference>
<keyword evidence="1" id="KW-0812">Transmembrane</keyword>
<dbReference type="AlphaFoldDB" id="A0A1E3QCM2"/>
<feature type="transmembrane region" description="Helical" evidence="1">
    <location>
        <begin position="120"/>
        <end position="142"/>
    </location>
</feature>
<evidence type="ECO:0000313" key="3">
    <source>
        <dbReference type="Proteomes" id="UP000094385"/>
    </source>
</evidence>
<keyword evidence="1" id="KW-0472">Membrane</keyword>
<dbReference type="EMBL" id="KV454291">
    <property type="protein sequence ID" value="ODQ75204.1"/>
    <property type="molecule type" value="Genomic_DNA"/>
</dbReference>
<gene>
    <name evidence="2" type="ORF">LIPSTDRAFT_240958</name>
</gene>
<proteinExistence type="predicted"/>
<dbReference type="OrthoDB" id="262547at2759"/>
<keyword evidence="1" id="KW-1133">Transmembrane helix</keyword>
<dbReference type="PANTHER" id="PTHR34144">
    <property type="entry name" value="CHROMOSOME 8, WHOLE GENOME SHOTGUN SEQUENCE"/>
    <property type="match status" value="1"/>
</dbReference>
<name>A0A1E3QCM2_LIPST</name>
<accession>A0A1E3QCM2</accession>
<feature type="transmembrane region" description="Helical" evidence="1">
    <location>
        <begin position="86"/>
        <end position="108"/>
    </location>
</feature>